<evidence type="ECO:0000313" key="7">
    <source>
        <dbReference type="EMBL" id="SIS98396.1"/>
    </source>
</evidence>
<organism evidence="7 8">
    <name type="scientific">Belliella pelovolcani</name>
    <dbReference type="NCBI Taxonomy" id="529505"/>
    <lineage>
        <taxon>Bacteria</taxon>
        <taxon>Pseudomonadati</taxon>
        <taxon>Bacteroidota</taxon>
        <taxon>Cytophagia</taxon>
        <taxon>Cytophagales</taxon>
        <taxon>Cyclobacteriaceae</taxon>
        <taxon>Belliella</taxon>
    </lineage>
</organism>
<dbReference type="EC" id="3.5.1.3" evidence="3"/>
<dbReference type="InterPro" id="IPR036526">
    <property type="entry name" value="C-N_Hydrolase_sf"/>
</dbReference>
<dbReference type="GO" id="GO:0106008">
    <property type="term" value="F:2-oxoglutaramate amidase activity"/>
    <property type="evidence" value="ECO:0007669"/>
    <property type="project" value="TreeGrafter"/>
</dbReference>
<evidence type="ECO:0000256" key="3">
    <source>
        <dbReference type="ARBA" id="ARBA00039118"/>
    </source>
</evidence>
<dbReference type="Gene3D" id="3.60.110.10">
    <property type="entry name" value="Carbon-nitrogen hydrolase"/>
    <property type="match status" value="1"/>
</dbReference>
<keyword evidence="8" id="KW-1185">Reference proteome</keyword>
<dbReference type="GO" id="GO:0050152">
    <property type="term" value="F:omega-amidase activity"/>
    <property type="evidence" value="ECO:0007669"/>
    <property type="project" value="UniProtKB-EC"/>
</dbReference>
<dbReference type="STRING" id="529505.SAMN05421761_11073"/>
<comment type="similarity">
    <text evidence="1">Belongs to the carbon-nitrogen hydrolase superfamily. NIT1/NIT2 family.</text>
</comment>
<dbReference type="SUPFAM" id="SSF56317">
    <property type="entry name" value="Carbon-nitrogen hydrolase"/>
    <property type="match status" value="1"/>
</dbReference>
<evidence type="ECO:0000256" key="4">
    <source>
        <dbReference type="ARBA" id="ARBA00052904"/>
    </source>
</evidence>
<dbReference type="CDD" id="cd07575">
    <property type="entry name" value="Xc-1258_like"/>
    <property type="match status" value="1"/>
</dbReference>
<sequence length="269" mass="31160">MNTMKDSNILKLALVQTALYWKDKVANFAMLEEKIWDLDQDIDLVVLPEMFSTGFTMDAAEMAEPMNHTACKWMKQMAAQKQMVLTGSVIIQDEGRFYNRMLWVEPSGKIQWYDKRHLFRMADEDASFDMGLNRVVFELNGWKILPQVCYDLRFPVWSRNRVIGEEMEYDLCIYVASWPAPRIAAWDILLQARAVENLSYSVGVNRIGKDGHGIPFSGHTSAYDFKGNQLAFSENEEEILVVELNKQELSSFRRKFPAWKDADDFQING</sequence>
<dbReference type="InterPro" id="IPR052737">
    <property type="entry name" value="Omega-amidase_YafV"/>
</dbReference>
<evidence type="ECO:0000256" key="5">
    <source>
        <dbReference type="ARBA" id="ARBA00072139"/>
    </source>
</evidence>
<dbReference type="Pfam" id="PF00795">
    <property type="entry name" value="CN_hydrolase"/>
    <property type="match status" value="1"/>
</dbReference>
<dbReference type="FunFam" id="3.60.110.10:FF:000004">
    <property type="entry name" value="Carbon-nitrogen hydrolase"/>
    <property type="match status" value="1"/>
</dbReference>
<dbReference type="AlphaFoldDB" id="A0A1N7NJ81"/>
<dbReference type="Proteomes" id="UP000186026">
    <property type="component" value="Unassembled WGS sequence"/>
</dbReference>
<reference evidence="8" key="1">
    <citation type="submission" date="2017-01" db="EMBL/GenBank/DDBJ databases">
        <authorList>
            <person name="Varghese N."/>
            <person name="Submissions S."/>
        </authorList>
    </citation>
    <scope>NUCLEOTIDE SEQUENCE [LARGE SCALE GENOMIC DNA]</scope>
    <source>
        <strain evidence="8">DSM 46698</strain>
    </source>
</reference>
<dbReference type="NCBIfam" id="NF007757">
    <property type="entry name" value="PRK10438.1"/>
    <property type="match status" value="1"/>
</dbReference>
<evidence type="ECO:0000256" key="1">
    <source>
        <dbReference type="ARBA" id="ARBA00010613"/>
    </source>
</evidence>
<evidence type="ECO:0000259" key="6">
    <source>
        <dbReference type="PROSITE" id="PS50263"/>
    </source>
</evidence>
<accession>A0A1N7NJ81</accession>
<gene>
    <name evidence="7" type="ORF">SAMN05421761_11073</name>
</gene>
<dbReference type="PROSITE" id="PS50263">
    <property type="entry name" value="CN_HYDROLASE"/>
    <property type="match status" value="1"/>
</dbReference>
<keyword evidence="2 7" id="KW-0378">Hydrolase</keyword>
<dbReference type="EMBL" id="FTOP01000010">
    <property type="protein sequence ID" value="SIS98396.1"/>
    <property type="molecule type" value="Genomic_DNA"/>
</dbReference>
<comment type="catalytic activity">
    <reaction evidence="4">
        <text>a monoamide of a dicarboxylate + H2O = a dicarboxylate + NH4(+)</text>
        <dbReference type="Rhea" id="RHEA:11716"/>
        <dbReference type="ChEBI" id="CHEBI:15377"/>
        <dbReference type="ChEBI" id="CHEBI:28938"/>
        <dbReference type="ChEBI" id="CHEBI:28965"/>
        <dbReference type="ChEBI" id="CHEBI:77450"/>
        <dbReference type="EC" id="3.5.1.3"/>
    </reaction>
</comment>
<protein>
    <recommendedName>
        <fullName evidence="5">Omega-amidase YafV</fullName>
        <ecNumber evidence="3">3.5.1.3</ecNumber>
    </recommendedName>
</protein>
<feature type="domain" description="CN hydrolase" evidence="6">
    <location>
        <begin position="10"/>
        <end position="246"/>
    </location>
</feature>
<dbReference type="PANTHER" id="PTHR47799:SF1">
    <property type="entry name" value="OMEGA-AMIDASE YAFV"/>
    <property type="match status" value="1"/>
</dbReference>
<dbReference type="InterPro" id="IPR003010">
    <property type="entry name" value="C-N_Hydrolase"/>
</dbReference>
<proteinExistence type="inferred from homology"/>
<evidence type="ECO:0000313" key="8">
    <source>
        <dbReference type="Proteomes" id="UP000186026"/>
    </source>
</evidence>
<name>A0A1N7NJ81_9BACT</name>
<evidence type="ECO:0000256" key="2">
    <source>
        <dbReference type="ARBA" id="ARBA00022801"/>
    </source>
</evidence>
<dbReference type="PANTHER" id="PTHR47799">
    <property type="entry name" value="OMEGA-AMIDASE YAFV"/>
    <property type="match status" value="1"/>
</dbReference>